<reference evidence="2" key="1">
    <citation type="submission" date="2021-09" db="EMBL/GenBank/DDBJ databases">
        <authorList>
            <consortium name="AG Swart"/>
            <person name="Singh M."/>
            <person name="Singh A."/>
            <person name="Seah K."/>
            <person name="Emmerich C."/>
        </authorList>
    </citation>
    <scope>NUCLEOTIDE SEQUENCE</scope>
    <source>
        <strain evidence="2">ATCC30299</strain>
    </source>
</reference>
<sequence length="540" mass="63835">MSLTDRTYLSPKLPLLEDYKNTKKEKLISKVSKGKLENTSGFSNSKDLKRANSFSPSSKNSNLKISKSASKTISKQVNKSSSQAPNQLSKAVLDSIKHKNTQDLGPGFYRSVTPTPGPWFIFESSPRFESPKQDHQLSILKVNYVTEERKKEAERRIKTSRDLSMHVPVAKKEQLKEKAQKRLIESQLHKRTKELIALAKHETQENKLKEKFTRFELRQNRRDYEKIKRSWITLLAVFGNLGLWNRIYQKHTYLKLKVLYLIELLKSMSIAIGKFRIKLRKFRSQRALLKISNIMILLVRKWKEKRKKKFNKALIGWIDWYMCCTTMYAMMKSWKSKIIYIQRKIRSLSQIYSARLQALNLQWSKLEKITKKSIGEMSPAVKVKIPELIKTYYLKPFLTKILKEHATKTVYYYQYMKEKEEILIIEKHSMQIERALTGHKINFRDIKPQKPKFQLFNYKSEIKSLIKAAINNKRNWYKITGLNINENLINWIHNIKDEEKQKKSKRKVAKERRATKLAEIVHRPRSLIQYAIAEKQCFES</sequence>
<feature type="region of interest" description="Disordered" evidence="1">
    <location>
        <begin position="39"/>
        <end position="87"/>
    </location>
</feature>
<evidence type="ECO:0000313" key="2">
    <source>
        <dbReference type="EMBL" id="CAG9319409.1"/>
    </source>
</evidence>
<feature type="compositionally biased region" description="Polar residues" evidence="1">
    <location>
        <begin position="76"/>
        <end position="87"/>
    </location>
</feature>
<protein>
    <submittedName>
        <fullName evidence="2">Uncharacterized protein</fullName>
    </submittedName>
</protein>
<gene>
    <name evidence="2" type="ORF">BSTOLATCC_MIC23966</name>
</gene>
<dbReference type="EMBL" id="CAJZBQ010000023">
    <property type="protein sequence ID" value="CAG9319409.1"/>
    <property type="molecule type" value="Genomic_DNA"/>
</dbReference>
<comment type="caution">
    <text evidence="2">The sequence shown here is derived from an EMBL/GenBank/DDBJ whole genome shotgun (WGS) entry which is preliminary data.</text>
</comment>
<keyword evidence="3" id="KW-1185">Reference proteome</keyword>
<proteinExistence type="predicted"/>
<dbReference type="AlphaFoldDB" id="A0AAU9J2C7"/>
<accession>A0AAU9J2C7</accession>
<dbReference type="Proteomes" id="UP001162131">
    <property type="component" value="Unassembled WGS sequence"/>
</dbReference>
<evidence type="ECO:0000256" key="1">
    <source>
        <dbReference type="SAM" id="MobiDB-lite"/>
    </source>
</evidence>
<feature type="compositionally biased region" description="Low complexity" evidence="1">
    <location>
        <begin position="55"/>
        <end position="75"/>
    </location>
</feature>
<name>A0AAU9J2C7_9CILI</name>
<evidence type="ECO:0000313" key="3">
    <source>
        <dbReference type="Proteomes" id="UP001162131"/>
    </source>
</evidence>
<organism evidence="2 3">
    <name type="scientific">Blepharisma stoltei</name>
    <dbReference type="NCBI Taxonomy" id="1481888"/>
    <lineage>
        <taxon>Eukaryota</taxon>
        <taxon>Sar</taxon>
        <taxon>Alveolata</taxon>
        <taxon>Ciliophora</taxon>
        <taxon>Postciliodesmatophora</taxon>
        <taxon>Heterotrichea</taxon>
        <taxon>Heterotrichida</taxon>
        <taxon>Blepharismidae</taxon>
        <taxon>Blepharisma</taxon>
    </lineage>
</organism>